<feature type="domain" description="C2H2-type" evidence="8">
    <location>
        <begin position="190"/>
        <end position="217"/>
    </location>
</feature>
<keyword evidence="3" id="KW-0677">Repeat</keyword>
<keyword evidence="4 7" id="KW-0863">Zinc-finger</keyword>
<dbReference type="SUPFAM" id="SSF57667">
    <property type="entry name" value="beta-beta-alpha zinc fingers"/>
    <property type="match status" value="3"/>
</dbReference>
<dbReference type="PANTHER" id="PTHR16515:SF66">
    <property type="entry name" value="C2H2-TYPE DOMAIN-CONTAINING PROTEIN"/>
    <property type="match status" value="1"/>
</dbReference>
<dbReference type="Pfam" id="PF13912">
    <property type="entry name" value="zf-C2H2_6"/>
    <property type="match status" value="1"/>
</dbReference>
<reference key="2">
    <citation type="submission" date="2011-10" db="EMBL/GenBank/DDBJ databases">
        <title>The genome and transcriptome sequence of Clonorchis sinensis provide insights into the carcinogenic liver fluke.</title>
        <authorList>
            <person name="Wang X."/>
            <person name="Huang Y."/>
            <person name="Chen W."/>
            <person name="Liu H."/>
            <person name="Guo L."/>
            <person name="Chen Y."/>
            <person name="Luo F."/>
            <person name="Zhou W."/>
            <person name="Sun J."/>
            <person name="Mao Q."/>
            <person name="Liang P."/>
            <person name="Zhou C."/>
            <person name="Tian Y."/>
            <person name="Men J."/>
            <person name="Lv X."/>
            <person name="Huang L."/>
            <person name="Zhou J."/>
            <person name="Hu Y."/>
            <person name="Li R."/>
            <person name="Zhang F."/>
            <person name="Lei H."/>
            <person name="Li X."/>
            <person name="Hu X."/>
            <person name="Liang C."/>
            <person name="Xu J."/>
            <person name="Wu Z."/>
            <person name="Yu X."/>
        </authorList>
    </citation>
    <scope>NUCLEOTIDE SEQUENCE</scope>
    <source>
        <strain>Henan</strain>
    </source>
</reference>
<dbReference type="Gene3D" id="3.30.160.60">
    <property type="entry name" value="Classic Zinc Finger"/>
    <property type="match status" value="5"/>
</dbReference>
<dbReference type="AlphaFoldDB" id="G7YIM2"/>
<protein>
    <submittedName>
        <fullName evidence="9">Zinc finger protein 62 homolog</fullName>
    </submittedName>
</protein>
<dbReference type="GO" id="GO:0005634">
    <property type="term" value="C:nucleus"/>
    <property type="evidence" value="ECO:0007669"/>
    <property type="project" value="UniProtKB-SubCell"/>
</dbReference>
<feature type="non-terminal residue" evidence="9">
    <location>
        <position position="1"/>
    </location>
</feature>
<dbReference type="InterPro" id="IPR050331">
    <property type="entry name" value="Zinc_finger"/>
</dbReference>
<dbReference type="Proteomes" id="UP000008909">
    <property type="component" value="Unassembled WGS sequence"/>
</dbReference>
<dbReference type="PROSITE" id="PS50157">
    <property type="entry name" value="ZINC_FINGER_C2H2_2"/>
    <property type="match status" value="6"/>
</dbReference>
<evidence type="ECO:0000256" key="2">
    <source>
        <dbReference type="ARBA" id="ARBA00022723"/>
    </source>
</evidence>
<gene>
    <name evidence="9" type="ORF">CLF_108831</name>
</gene>
<name>G7YIM2_CLOSI</name>
<sequence length="277" mass="31951">VEQLNTLIQYYAPTVDSISLTLIRQRLPNPPSYANRPTVEPVSNWTRSKVVQMLKAKIMQSAGQKVSADISKLPCKMLPVRVSDMCLNESPRNRPRSQHVCTICGKKFEYHSDLKRHMMKHSATQSFLCDICGVKFKSQLGLMSHKQKSHFSSITPSLPHRIQCDICQKPFGYPSELERHMPMHSPTKKYECPKCDAKFRHKNSVRYHETMHHSEKSKQWKLACDICQRKFPNPSSLKRHYTAHTNKRAFSCILCDKTFTQAADLRIHQQCVHGSSK</sequence>
<dbReference type="SMART" id="SM00355">
    <property type="entry name" value="ZnF_C2H2"/>
    <property type="match status" value="6"/>
</dbReference>
<feature type="domain" description="C2H2-type" evidence="8">
    <location>
        <begin position="250"/>
        <end position="277"/>
    </location>
</feature>
<dbReference type="Pfam" id="PF00096">
    <property type="entry name" value="zf-C2H2"/>
    <property type="match status" value="3"/>
</dbReference>
<feature type="domain" description="C2H2-type" evidence="8">
    <location>
        <begin position="162"/>
        <end position="189"/>
    </location>
</feature>
<keyword evidence="10" id="KW-1185">Reference proteome</keyword>
<keyword evidence="5" id="KW-0862">Zinc</keyword>
<dbReference type="FunFam" id="3.30.160.60:FF:000446">
    <property type="entry name" value="Zinc finger protein"/>
    <property type="match status" value="1"/>
</dbReference>
<evidence type="ECO:0000256" key="3">
    <source>
        <dbReference type="ARBA" id="ARBA00022737"/>
    </source>
</evidence>
<comment type="subcellular location">
    <subcellularLocation>
        <location evidence="1">Nucleus</location>
    </subcellularLocation>
</comment>
<dbReference type="PROSITE" id="PS00028">
    <property type="entry name" value="ZINC_FINGER_C2H2_1"/>
    <property type="match status" value="6"/>
</dbReference>
<evidence type="ECO:0000256" key="5">
    <source>
        <dbReference type="ARBA" id="ARBA00022833"/>
    </source>
</evidence>
<dbReference type="InterPro" id="IPR036236">
    <property type="entry name" value="Znf_C2H2_sf"/>
</dbReference>
<dbReference type="GO" id="GO:0008270">
    <property type="term" value="F:zinc ion binding"/>
    <property type="evidence" value="ECO:0007669"/>
    <property type="project" value="UniProtKB-KW"/>
</dbReference>
<feature type="domain" description="C2H2-type" evidence="8">
    <location>
        <begin position="127"/>
        <end position="155"/>
    </location>
</feature>
<evidence type="ECO:0000256" key="7">
    <source>
        <dbReference type="PROSITE-ProRule" id="PRU00042"/>
    </source>
</evidence>
<proteinExistence type="predicted"/>
<evidence type="ECO:0000259" key="8">
    <source>
        <dbReference type="PROSITE" id="PS50157"/>
    </source>
</evidence>
<evidence type="ECO:0000313" key="10">
    <source>
        <dbReference type="Proteomes" id="UP000008909"/>
    </source>
</evidence>
<dbReference type="EMBL" id="DF143356">
    <property type="protein sequence ID" value="GAA52805.1"/>
    <property type="molecule type" value="Genomic_DNA"/>
</dbReference>
<dbReference type="GO" id="GO:0010468">
    <property type="term" value="P:regulation of gene expression"/>
    <property type="evidence" value="ECO:0007669"/>
    <property type="project" value="TreeGrafter"/>
</dbReference>
<keyword evidence="2" id="KW-0479">Metal-binding</keyword>
<keyword evidence="6" id="KW-0539">Nucleus</keyword>
<feature type="domain" description="C2H2-type" evidence="8">
    <location>
        <begin position="99"/>
        <end position="126"/>
    </location>
</feature>
<evidence type="ECO:0000256" key="6">
    <source>
        <dbReference type="ARBA" id="ARBA00023242"/>
    </source>
</evidence>
<reference evidence="9" key="1">
    <citation type="journal article" date="2011" name="Genome Biol.">
        <title>The draft genome of the carcinogenic human liver fluke Clonorchis sinensis.</title>
        <authorList>
            <person name="Wang X."/>
            <person name="Chen W."/>
            <person name="Huang Y."/>
            <person name="Sun J."/>
            <person name="Men J."/>
            <person name="Liu H."/>
            <person name="Luo F."/>
            <person name="Guo L."/>
            <person name="Lv X."/>
            <person name="Deng C."/>
            <person name="Zhou C."/>
            <person name="Fan Y."/>
            <person name="Li X."/>
            <person name="Huang L."/>
            <person name="Hu Y."/>
            <person name="Liang C."/>
            <person name="Hu X."/>
            <person name="Xu J."/>
            <person name="Yu X."/>
        </authorList>
    </citation>
    <scope>NUCLEOTIDE SEQUENCE [LARGE SCALE GENOMIC DNA]</scope>
    <source>
        <strain evidence="9">Henan</strain>
    </source>
</reference>
<dbReference type="PANTHER" id="PTHR16515">
    <property type="entry name" value="PR DOMAIN ZINC FINGER PROTEIN"/>
    <property type="match status" value="1"/>
</dbReference>
<accession>G7YIM2</accession>
<organism evidence="9 10">
    <name type="scientific">Clonorchis sinensis</name>
    <name type="common">Chinese liver fluke</name>
    <dbReference type="NCBI Taxonomy" id="79923"/>
    <lineage>
        <taxon>Eukaryota</taxon>
        <taxon>Metazoa</taxon>
        <taxon>Spiralia</taxon>
        <taxon>Lophotrochozoa</taxon>
        <taxon>Platyhelminthes</taxon>
        <taxon>Trematoda</taxon>
        <taxon>Digenea</taxon>
        <taxon>Opisthorchiida</taxon>
        <taxon>Opisthorchiata</taxon>
        <taxon>Opisthorchiidae</taxon>
        <taxon>Clonorchis</taxon>
    </lineage>
</organism>
<evidence type="ECO:0000313" key="9">
    <source>
        <dbReference type="EMBL" id="GAA52805.1"/>
    </source>
</evidence>
<feature type="domain" description="C2H2-type" evidence="8">
    <location>
        <begin position="222"/>
        <end position="249"/>
    </location>
</feature>
<dbReference type="InterPro" id="IPR013087">
    <property type="entry name" value="Znf_C2H2_type"/>
</dbReference>
<evidence type="ECO:0000256" key="1">
    <source>
        <dbReference type="ARBA" id="ARBA00004123"/>
    </source>
</evidence>
<evidence type="ECO:0000256" key="4">
    <source>
        <dbReference type="ARBA" id="ARBA00022771"/>
    </source>
</evidence>